<proteinExistence type="predicted"/>
<dbReference type="PATRIC" id="fig|1365250.3.peg.62"/>
<dbReference type="RefSeq" id="WP_264373390.1">
    <property type="nucleotide sequence ID" value="NZ_AQHB01000041.1"/>
</dbReference>
<dbReference type="AlphaFoldDB" id="A0A167D9W1"/>
<gene>
    <name evidence="1" type="ORF">N475_06060</name>
</gene>
<reference evidence="1 2" key="1">
    <citation type="submission" date="2013-07" db="EMBL/GenBank/DDBJ databases">
        <title>Comparative Genomic and Metabolomic Analysis of Twelve Strains of Pseudoalteromonas luteoviolacea.</title>
        <authorList>
            <person name="Vynne N.G."/>
            <person name="Mansson M."/>
            <person name="Gram L."/>
        </authorList>
    </citation>
    <scope>NUCLEOTIDE SEQUENCE [LARGE SCALE GENOMIC DNA]</scope>
    <source>
        <strain evidence="1 2">DSM 6061</strain>
    </source>
</reference>
<dbReference type="EMBL" id="AUYB01000002">
    <property type="protein sequence ID" value="KZN48590.1"/>
    <property type="molecule type" value="Genomic_DNA"/>
</dbReference>
<evidence type="ECO:0000313" key="1">
    <source>
        <dbReference type="EMBL" id="KZN48590.1"/>
    </source>
</evidence>
<sequence length="42" mass="4864">MEANKALHAAKVKRSGFRFHQEIGLVGKEYEKTIKRLCKICM</sequence>
<keyword evidence="2" id="KW-1185">Reference proteome</keyword>
<name>A0A167D9W1_9GAMM</name>
<organism evidence="1 2">
    <name type="scientific">Pseudoalteromonas luteoviolacea DSM 6061</name>
    <dbReference type="NCBI Taxonomy" id="1365250"/>
    <lineage>
        <taxon>Bacteria</taxon>
        <taxon>Pseudomonadati</taxon>
        <taxon>Pseudomonadota</taxon>
        <taxon>Gammaproteobacteria</taxon>
        <taxon>Alteromonadales</taxon>
        <taxon>Pseudoalteromonadaceae</taxon>
        <taxon>Pseudoalteromonas</taxon>
    </lineage>
</organism>
<accession>A0A167D9W1</accession>
<protein>
    <submittedName>
        <fullName evidence="1">Uncharacterized protein</fullName>
    </submittedName>
</protein>
<comment type="caution">
    <text evidence="1">The sequence shown here is derived from an EMBL/GenBank/DDBJ whole genome shotgun (WGS) entry which is preliminary data.</text>
</comment>
<evidence type="ECO:0000313" key="2">
    <source>
        <dbReference type="Proteomes" id="UP000076643"/>
    </source>
</evidence>
<dbReference type="Proteomes" id="UP000076643">
    <property type="component" value="Unassembled WGS sequence"/>
</dbReference>